<reference evidence="2 3" key="1">
    <citation type="journal article" date="2019" name="Genome Biol. Evol.">
        <title>Insights into the evolution of the New World diploid cottons (Gossypium, subgenus Houzingenia) based on genome sequencing.</title>
        <authorList>
            <person name="Grover C.E."/>
            <person name="Arick M.A. 2nd"/>
            <person name="Thrash A."/>
            <person name="Conover J.L."/>
            <person name="Sanders W.S."/>
            <person name="Peterson D.G."/>
            <person name="Frelichowski J.E."/>
            <person name="Scheffler J.A."/>
            <person name="Scheffler B.E."/>
            <person name="Wendel J.F."/>
        </authorList>
    </citation>
    <scope>NUCLEOTIDE SEQUENCE [LARGE SCALE GENOMIC DNA]</scope>
    <source>
        <strain evidence="2">1</strain>
        <tissue evidence="2">Leaf</tissue>
    </source>
</reference>
<feature type="region of interest" description="Disordered" evidence="1">
    <location>
        <begin position="1"/>
        <end position="32"/>
    </location>
</feature>
<evidence type="ECO:0000256" key="1">
    <source>
        <dbReference type="SAM" id="MobiDB-lite"/>
    </source>
</evidence>
<keyword evidence="3" id="KW-1185">Reference proteome</keyword>
<dbReference type="OrthoDB" id="10393913at2759"/>
<evidence type="ECO:0000313" key="2">
    <source>
        <dbReference type="EMBL" id="MBA0859477.1"/>
    </source>
</evidence>
<protein>
    <submittedName>
        <fullName evidence="2">Uncharacterized protein</fullName>
    </submittedName>
</protein>
<accession>A0A7J9LLE3</accession>
<gene>
    <name evidence="2" type="ORF">Goshw_007233</name>
</gene>
<sequence length="88" mass="9795">MFSSSSVSNVDNNGEGDSLSEDSNTKKVRFKESNVIPEDVMSRMSRNRLLVVFLQRFLGESISTPGKGNVNLCGTQDAWLEPWNHDST</sequence>
<dbReference type="AlphaFoldDB" id="A0A7J9LLE3"/>
<evidence type="ECO:0000313" key="3">
    <source>
        <dbReference type="Proteomes" id="UP000593576"/>
    </source>
</evidence>
<dbReference type="Proteomes" id="UP000593576">
    <property type="component" value="Unassembled WGS sequence"/>
</dbReference>
<feature type="compositionally biased region" description="Low complexity" evidence="1">
    <location>
        <begin position="1"/>
        <end position="13"/>
    </location>
</feature>
<comment type="caution">
    <text evidence="2">The sequence shown here is derived from an EMBL/GenBank/DDBJ whole genome shotgun (WGS) entry which is preliminary data.</text>
</comment>
<proteinExistence type="predicted"/>
<name>A0A7J9LLE3_GOSSC</name>
<organism evidence="2 3">
    <name type="scientific">Gossypium schwendimanii</name>
    <name type="common">Cotton</name>
    <dbReference type="NCBI Taxonomy" id="34291"/>
    <lineage>
        <taxon>Eukaryota</taxon>
        <taxon>Viridiplantae</taxon>
        <taxon>Streptophyta</taxon>
        <taxon>Embryophyta</taxon>
        <taxon>Tracheophyta</taxon>
        <taxon>Spermatophyta</taxon>
        <taxon>Magnoliopsida</taxon>
        <taxon>eudicotyledons</taxon>
        <taxon>Gunneridae</taxon>
        <taxon>Pentapetalae</taxon>
        <taxon>rosids</taxon>
        <taxon>malvids</taxon>
        <taxon>Malvales</taxon>
        <taxon>Malvaceae</taxon>
        <taxon>Malvoideae</taxon>
        <taxon>Gossypium</taxon>
    </lineage>
</organism>
<dbReference type="EMBL" id="JABFAF010000007">
    <property type="protein sequence ID" value="MBA0859477.1"/>
    <property type="molecule type" value="Genomic_DNA"/>
</dbReference>